<dbReference type="PANTHER" id="PTHR45695">
    <property type="entry name" value="LEUCOKININ RECEPTOR-RELATED"/>
    <property type="match status" value="1"/>
</dbReference>
<sequence>MTAAYTMIIWKLWVNKVPGERSQANITVQHKAKKKVIKLVTVVLAAFICCWMPFQAIVLYSQFGHFSSISGELPDWFPLLNYFATYIAYSNSAINPIIYGSFGTNLRQGLCAVLFCKRSVTSQNKPGSQRTRTTIASGKPLGSFHSRRFANTTGQDQNRIINSNTDQVYFLTNNENYIADPHILLSSGPSIETLPNNSLFNDNEHRF</sequence>
<feature type="domain" description="G-protein coupled receptors family 1 profile" evidence="10">
    <location>
        <begin position="1"/>
        <end position="99"/>
    </location>
</feature>
<evidence type="ECO:0000256" key="5">
    <source>
        <dbReference type="ARBA" id="ARBA00023040"/>
    </source>
</evidence>
<gene>
    <name evidence="12" type="primary">LOC111085062</name>
</gene>
<evidence type="ECO:0000256" key="8">
    <source>
        <dbReference type="ARBA" id="ARBA00023224"/>
    </source>
</evidence>
<keyword evidence="11" id="KW-1185">Reference proteome</keyword>
<evidence type="ECO:0000256" key="4">
    <source>
        <dbReference type="ARBA" id="ARBA00022989"/>
    </source>
</evidence>
<keyword evidence="3 9" id="KW-0812">Transmembrane</keyword>
<evidence type="ECO:0000256" key="1">
    <source>
        <dbReference type="ARBA" id="ARBA00004141"/>
    </source>
</evidence>
<evidence type="ECO:0000256" key="6">
    <source>
        <dbReference type="ARBA" id="ARBA00023136"/>
    </source>
</evidence>
<evidence type="ECO:0000313" key="12">
    <source>
        <dbReference type="RefSeq" id="XP_022237845.1"/>
    </source>
</evidence>
<organism evidence="11 12">
    <name type="scientific">Limulus polyphemus</name>
    <name type="common">Atlantic horseshoe crab</name>
    <dbReference type="NCBI Taxonomy" id="6850"/>
    <lineage>
        <taxon>Eukaryota</taxon>
        <taxon>Metazoa</taxon>
        <taxon>Ecdysozoa</taxon>
        <taxon>Arthropoda</taxon>
        <taxon>Chelicerata</taxon>
        <taxon>Merostomata</taxon>
        <taxon>Xiphosura</taxon>
        <taxon>Limulidae</taxon>
        <taxon>Limulus</taxon>
    </lineage>
</organism>
<evidence type="ECO:0000313" key="11">
    <source>
        <dbReference type="Proteomes" id="UP000694941"/>
    </source>
</evidence>
<dbReference type="InterPro" id="IPR017452">
    <property type="entry name" value="GPCR_Rhodpsn_7TM"/>
</dbReference>
<dbReference type="PANTHER" id="PTHR45695:SF28">
    <property type="entry name" value="G-PROTEIN COUPLED RECEPTORS FAMILY 1 PROFILE DOMAIN-CONTAINING PROTEIN"/>
    <property type="match status" value="1"/>
</dbReference>
<dbReference type="RefSeq" id="XP_022237845.1">
    <property type="nucleotide sequence ID" value="XM_022382137.1"/>
</dbReference>
<evidence type="ECO:0000256" key="2">
    <source>
        <dbReference type="ARBA" id="ARBA00010663"/>
    </source>
</evidence>
<evidence type="ECO:0000256" key="3">
    <source>
        <dbReference type="ARBA" id="ARBA00022692"/>
    </source>
</evidence>
<keyword evidence="7" id="KW-0675">Receptor</keyword>
<dbReference type="Proteomes" id="UP000694941">
    <property type="component" value="Unplaced"/>
</dbReference>
<dbReference type="InterPro" id="IPR000276">
    <property type="entry name" value="GPCR_Rhodpsn"/>
</dbReference>
<comment type="subcellular location">
    <subcellularLocation>
        <location evidence="1">Membrane</location>
        <topology evidence="1">Multi-pass membrane protein</topology>
    </subcellularLocation>
</comment>
<dbReference type="GeneID" id="111085062"/>
<proteinExistence type="inferred from homology"/>
<dbReference type="PROSITE" id="PS50262">
    <property type="entry name" value="G_PROTEIN_RECEP_F1_2"/>
    <property type="match status" value="1"/>
</dbReference>
<dbReference type="Gene3D" id="1.20.1070.10">
    <property type="entry name" value="Rhodopsin 7-helix transmembrane proteins"/>
    <property type="match status" value="1"/>
</dbReference>
<protein>
    <submittedName>
        <fullName evidence="12">Substance-K receptor-like</fullName>
    </submittedName>
</protein>
<evidence type="ECO:0000259" key="10">
    <source>
        <dbReference type="PROSITE" id="PS50262"/>
    </source>
</evidence>
<reference evidence="12" key="1">
    <citation type="submission" date="2025-08" db="UniProtKB">
        <authorList>
            <consortium name="RefSeq"/>
        </authorList>
    </citation>
    <scope>IDENTIFICATION</scope>
    <source>
        <tissue evidence="12">Muscle</tissue>
    </source>
</reference>
<keyword evidence="8" id="KW-0807">Transducer</keyword>
<dbReference type="SUPFAM" id="SSF81321">
    <property type="entry name" value="Family A G protein-coupled receptor-like"/>
    <property type="match status" value="1"/>
</dbReference>
<keyword evidence="6 9" id="KW-0472">Membrane</keyword>
<dbReference type="PRINTS" id="PR00237">
    <property type="entry name" value="GPCRRHODOPSN"/>
</dbReference>
<accession>A0ABM1S2J0</accession>
<keyword evidence="4 9" id="KW-1133">Transmembrane helix</keyword>
<evidence type="ECO:0000256" key="9">
    <source>
        <dbReference type="SAM" id="Phobius"/>
    </source>
</evidence>
<evidence type="ECO:0000256" key="7">
    <source>
        <dbReference type="ARBA" id="ARBA00023170"/>
    </source>
</evidence>
<feature type="transmembrane region" description="Helical" evidence="9">
    <location>
        <begin position="39"/>
        <end position="60"/>
    </location>
</feature>
<keyword evidence="5" id="KW-0297">G-protein coupled receptor</keyword>
<name>A0ABM1S2J0_LIMPO</name>
<comment type="similarity">
    <text evidence="2">Belongs to the G-protein coupled receptor 1 family.</text>
</comment>
<dbReference type="Pfam" id="PF00001">
    <property type="entry name" value="7tm_1"/>
    <property type="match status" value="1"/>
</dbReference>
<feature type="transmembrane region" description="Helical" evidence="9">
    <location>
        <begin position="80"/>
        <end position="99"/>
    </location>
</feature>